<gene>
    <name evidence="1" type="ORF">ANACAC_01552</name>
</gene>
<dbReference type="Proteomes" id="UP000004935">
    <property type="component" value="Unassembled WGS sequence"/>
</dbReference>
<reference evidence="1" key="2">
    <citation type="submission" date="2013-11" db="EMBL/GenBank/DDBJ databases">
        <title>Draft genome sequence of Anaerostipes caccae (DSM 14662).</title>
        <authorList>
            <person name="Sudarsanam P."/>
            <person name="Ley R."/>
            <person name="Guruge J."/>
            <person name="Turnbaugh P.J."/>
            <person name="Mahowald M."/>
            <person name="Liep D."/>
            <person name="Gordon J."/>
        </authorList>
    </citation>
    <scope>NUCLEOTIDE SEQUENCE</scope>
    <source>
        <strain evidence="1">DSM 14662</strain>
    </source>
</reference>
<reference evidence="1" key="1">
    <citation type="submission" date="2007-11" db="EMBL/GenBank/DDBJ databases">
        <authorList>
            <person name="Fulton L."/>
            <person name="Clifton S."/>
            <person name="Fulton B."/>
            <person name="Xu J."/>
            <person name="Minx P."/>
            <person name="Pepin K.H."/>
            <person name="Johnson M."/>
            <person name="Thiruvilangam P."/>
            <person name="Bhonagiri V."/>
            <person name="Nash W.E."/>
            <person name="Mardis E.R."/>
            <person name="Wilson R.K."/>
        </authorList>
    </citation>
    <scope>NUCLEOTIDE SEQUENCE [LARGE SCALE GENOMIC DNA]</scope>
    <source>
        <strain evidence="1">DSM 14662</strain>
    </source>
</reference>
<comment type="caution">
    <text evidence="1">The sequence shown here is derived from an EMBL/GenBank/DDBJ whole genome shotgun (WGS) entry which is preliminary data.</text>
</comment>
<dbReference type="HOGENOM" id="CLU_030011_1_0_9"/>
<dbReference type="STRING" id="411490.ANACAC_01552"/>
<name>B0MDA9_ANACD</name>
<evidence type="ECO:0000313" key="1">
    <source>
        <dbReference type="EMBL" id="EDR97929.1"/>
    </source>
</evidence>
<evidence type="ECO:0000313" key="2">
    <source>
        <dbReference type="Proteomes" id="UP000004935"/>
    </source>
</evidence>
<evidence type="ECO:0008006" key="3">
    <source>
        <dbReference type="Google" id="ProtNLM"/>
    </source>
</evidence>
<dbReference type="eggNOG" id="COG2133">
    <property type="taxonomic scope" value="Bacteria"/>
</dbReference>
<dbReference type="AlphaFoldDB" id="B0MDA9"/>
<accession>B0MDA9</accession>
<protein>
    <recommendedName>
        <fullName evidence="3">Neutral/alkaline non-lysosomal ceramidase</fullName>
    </recommendedName>
</protein>
<organism evidence="1 2">
    <name type="scientific">Anaerostipes caccae (strain DSM 14662 / CCUG 47493 / JCM 13470 / NCIMB 13811 / L1-92)</name>
    <dbReference type="NCBI Taxonomy" id="411490"/>
    <lineage>
        <taxon>Bacteria</taxon>
        <taxon>Bacillati</taxon>
        <taxon>Bacillota</taxon>
        <taxon>Clostridia</taxon>
        <taxon>Lachnospirales</taxon>
        <taxon>Lachnospiraceae</taxon>
        <taxon>Anaerostipes</taxon>
    </lineage>
</organism>
<proteinExistence type="predicted"/>
<sequence>MQEVLLMKQNRKTASFGFAQTDIAPSISVEMVGFSRTNNKSRGVLHPLKAQVLIFRTADKTICLTAIDSLGFTVKLTSQLRKQISNVLNVPVDNIMICFSHTHSAPNAAAESAYFTFVCDHICSALKTALKNMKPFYAGWGIAEHDIGVNRRSGKVLRDPRLGVLKLSKPDGSPALLLLRVSAHANVLTSDNYKISSDYFGVTRQKLSDSFGCPVMMIQGASGDLRPRFQQENAEFMEVYGVDALEKPYTAEEKEKYFRQSTESLNKMAESIFQSVASIFTALKTIPIYRLSMCSVRHSFTADVPPLNRAAEIAAEAKEKARIDGTGWLQEVRRLHHEHIPAQTADIEFQYFLLNEGCLCGVPNEIMCEISLDAWHRSKDSLLFLNGYTNGIDSYLPTAEEYDEGGYEVLWSNLIYYPYHGRVMPLNRESARRMASFVLADRKNLLAD</sequence>
<keyword evidence="2" id="KW-1185">Reference proteome</keyword>
<dbReference type="EMBL" id="ABAX03000012">
    <property type="protein sequence ID" value="EDR97929.1"/>
    <property type="molecule type" value="Genomic_DNA"/>
</dbReference>